<dbReference type="AlphaFoldDB" id="A0A7R8Z9C3"/>
<sequence>MYTYVSRGHKPVFIFMVCANIRYTLRSLNGPISTKQNSQLVVLLMLSMEQLIQTMADLRQDSLGLPAVPQFDAVHIIPLVCATELGQALSGNWSLEYVVIQEREKFGPLGWNITYELNNGDREFA</sequence>
<protein>
    <recommendedName>
        <fullName evidence="1">Dynein heavy chain AAA lid domain-containing protein</fullName>
    </recommendedName>
</protein>
<dbReference type="InterPro" id="IPR042219">
    <property type="entry name" value="AAA_lid_11_sf"/>
</dbReference>
<gene>
    <name evidence="2" type="ORF">TDIB3V08_LOCUS3173</name>
</gene>
<feature type="domain" description="Dynein heavy chain AAA lid" evidence="1">
    <location>
        <begin position="99"/>
        <end position="123"/>
    </location>
</feature>
<dbReference type="Gene3D" id="1.10.8.720">
    <property type="entry name" value="Region D6 of dynein motor"/>
    <property type="match status" value="1"/>
</dbReference>
<evidence type="ECO:0000313" key="2">
    <source>
        <dbReference type="EMBL" id="CAD7196846.1"/>
    </source>
</evidence>
<dbReference type="Pfam" id="PF18198">
    <property type="entry name" value="AAA_lid_11"/>
    <property type="match status" value="1"/>
</dbReference>
<name>A0A7R8Z9C3_TIMDO</name>
<organism evidence="2">
    <name type="scientific">Timema douglasi</name>
    <name type="common">Walking stick</name>
    <dbReference type="NCBI Taxonomy" id="61478"/>
    <lineage>
        <taxon>Eukaryota</taxon>
        <taxon>Metazoa</taxon>
        <taxon>Ecdysozoa</taxon>
        <taxon>Arthropoda</taxon>
        <taxon>Hexapoda</taxon>
        <taxon>Insecta</taxon>
        <taxon>Pterygota</taxon>
        <taxon>Neoptera</taxon>
        <taxon>Polyneoptera</taxon>
        <taxon>Phasmatodea</taxon>
        <taxon>Timematodea</taxon>
        <taxon>Timematoidea</taxon>
        <taxon>Timematidae</taxon>
        <taxon>Timema</taxon>
    </lineage>
</organism>
<evidence type="ECO:0000259" key="1">
    <source>
        <dbReference type="Pfam" id="PF18198"/>
    </source>
</evidence>
<proteinExistence type="predicted"/>
<reference evidence="2" key="1">
    <citation type="submission" date="2020-11" db="EMBL/GenBank/DDBJ databases">
        <authorList>
            <person name="Tran Van P."/>
        </authorList>
    </citation>
    <scope>NUCLEOTIDE SEQUENCE</scope>
</reference>
<dbReference type="EMBL" id="OA565358">
    <property type="protein sequence ID" value="CAD7196846.1"/>
    <property type="molecule type" value="Genomic_DNA"/>
</dbReference>
<accession>A0A7R8Z9C3</accession>
<dbReference type="InterPro" id="IPR041658">
    <property type="entry name" value="AAA_lid_11"/>
</dbReference>